<protein>
    <submittedName>
        <fullName evidence="1">Uncharacterized protein</fullName>
    </submittedName>
</protein>
<reference evidence="1" key="1">
    <citation type="journal article" date="2012" name="Nature">
        <title>The oyster genome reveals stress adaptation and complexity of shell formation.</title>
        <authorList>
            <person name="Zhang G."/>
            <person name="Fang X."/>
            <person name="Guo X."/>
            <person name="Li L."/>
            <person name="Luo R."/>
            <person name="Xu F."/>
            <person name="Yang P."/>
            <person name="Zhang L."/>
            <person name="Wang X."/>
            <person name="Qi H."/>
            <person name="Xiong Z."/>
            <person name="Que H."/>
            <person name="Xie Y."/>
            <person name="Holland P.W."/>
            <person name="Paps J."/>
            <person name="Zhu Y."/>
            <person name="Wu F."/>
            <person name="Chen Y."/>
            <person name="Wang J."/>
            <person name="Peng C."/>
            <person name="Meng J."/>
            <person name="Yang L."/>
            <person name="Liu J."/>
            <person name="Wen B."/>
            <person name="Zhang N."/>
            <person name="Huang Z."/>
            <person name="Zhu Q."/>
            <person name="Feng Y."/>
            <person name="Mount A."/>
            <person name="Hedgecock D."/>
            <person name="Xu Z."/>
            <person name="Liu Y."/>
            <person name="Domazet-Loso T."/>
            <person name="Du Y."/>
            <person name="Sun X."/>
            <person name="Zhang S."/>
            <person name="Liu B."/>
            <person name="Cheng P."/>
            <person name="Jiang X."/>
            <person name="Li J."/>
            <person name="Fan D."/>
            <person name="Wang W."/>
            <person name="Fu W."/>
            <person name="Wang T."/>
            <person name="Wang B."/>
            <person name="Zhang J."/>
            <person name="Peng Z."/>
            <person name="Li Y."/>
            <person name="Li N."/>
            <person name="Wang J."/>
            <person name="Chen M."/>
            <person name="He Y."/>
            <person name="Tan F."/>
            <person name="Song X."/>
            <person name="Zheng Q."/>
            <person name="Huang R."/>
            <person name="Yang H."/>
            <person name="Du X."/>
            <person name="Chen L."/>
            <person name="Yang M."/>
            <person name="Gaffney P.M."/>
            <person name="Wang S."/>
            <person name="Luo L."/>
            <person name="She Z."/>
            <person name="Ming Y."/>
            <person name="Huang W."/>
            <person name="Zhang S."/>
            <person name="Huang B."/>
            <person name="Zhang Y."/>
            <person name="Qu T."/>
            <person name="Ni P."/>
            <person name="Miao G."/>
            <person name="Wang J."/>
            <person name="Wang Q."/>
            <person name="Steinberg C.E."/>
            <person name="Wang H."/>
            <person name="Li N."/>
            <person name="Qian L."/>
            <person name="Zhang G."/>
            <person name="Li Y."/>
            <person name="Yang H."/>
            <person name="Liu X."/>
            <person name="Wang J."/>
            <person name="Yin Y."/>
            <person name="Wang J."/>
        </authorList>
    </citation>
    <scope>NUCLEOTIDE SEQUENCE [LARGE SCALE GENOMIC DNA]</scope>
    <source>
        <strain evidence="1">05x7-T-G4-1.051#20</strain>
    </source>
</reference>
<dbReference type="EMBL" id="JH816453">
    <property type="protein sequence ID" value="EKC28441.1"/>
    <property type="molecule type" value="Genomic_DNA"/>
</dbReference>
<gene>
    <name evidence="1" type="ORF">CGI_10027720</name>
</gene>
<dbReference type="HOGENOM" id="CLU_708327_0_0_1"/>
<proteinExistence type="predicted"/>
<accession>K1R3J8</accession>
<evidence type="ECO:0000313" key="1">
    <source>
        <dbReference type="EMBL" id="EKC28441.1"/>
    </source>
</evidence>
<sequence>MALSKAVPNAGDEIDLKIHYLYYNENRVSPISIEFTELMSLGYIGLEAVIQSQIKYISRMPILRMSYKDKEGDYVDLSQANFSKFLRTVRTSSSDEVPVVNIKVSEGTSPGHFQSPIISIPRSGETPARKELDFQSQTPTVTNPGSGTCGDEVLDLFTYRSPIEQSINELHDDMKELQTEVESAREYVLSMQEKYCRAPARNIGDGKQCGNCHLRLDHTARQCHIEKCVTSQQCGDVSKHPEEKSILEGANDHLKRLEKNLREKTLDLEMKQKAVDSVKNSFSQKIRGHLINSDKEKYLLKTANGNYVPRSGLVNIDTAKIEKYFQGKVPENIELVAKTFPMIIRNFDSGRPIARLGNPARPILEANSVRFPTAALGRPPSPRGSCFWGE</sequence>
<dbReference type="InParanoid" id="K1R3J8"/>
<organism evidence="1">
    <name type="scientific">Magallana gigas</name>
    <name type="common">Pacific oyster</name>
    <name type="synonym">Crassostrea gigas</name>
    <dbReference type="NCBI Taxonomy" id="29159"/>
    <lineage>
        <taxon>Eukaryota</taxon>
        <taxon>Metazoa</taxon>
        <taxon>Spiralia</taxon>
        <taxon>Lophotrochozoa</taxon>
        <taxon>Mollusca</taxon>
        <taxon>Bivalvia</taxon>
        <taxon>Autobranchia</taxon>
        <taxon>Pteriomorphia</taxon>
        <taxon>Ostreida</taxon>
        <taxon>Ostreoidea</taxon>
        <taxon>Ostreidae</taxon>
        <taxon>Magallana</taxon>
    </lineage>
</organism>
<dbReference type="AlphaFoldDB" id="K1R3J8"/>
<name>K1R3J8_MAGGI</name>